<dbReference type="Proteomes" id="UP000325122">
    <property type="component" value="Unassembled WGS sequence"/>
</dbReference>
<reference evidence="2 3" key="1">
    <citation type="submission" date="2019-09" db="EMBL/GenBank/DDBJ databases">
        <authorList>
            <person name="Kevbrin V."/>
            <person name="Grouzdev D.S."/>
        </authorList>
    </citation>
    <scope>NUCLEOTIDE SEQUENCE [LARGE SCALE GENOMIC DNA]</scope>
    <source>
        <strain evidence="2 3">G-192</strain>
    </source>
</reference>
<dbReference type="AlphaFoldDB" id="A0A5M6ZHT0"/>
<dbReference type="SUPFAM" id="SSF50998">
    <property type="entry name" value="Quinoprotein alcohol dehydrogenase-like"/>
    <property type="match status" value="1"/>
</dbReference>
<organism evidence="2 3">
    <name type="scientific">Alkalicaulis satelles</name>
    <dbReference type="NCBI Taxonomy" id="2609175"/>
    <lineage>
        <taxon>Bacteria</taxon>
        <taxon>Pseudomonadati</taxon>
        <taxon>Pseudomonadota</taxon>
        <taxon>Alphaproteobacteria</taxon>
        <taxon>Maricaulales</taxon>
        <taxon>Maricaulaceae</taxon>
        <taxon>Alkalicaulis</taxon>
    </lineage>
</organism>
<sequence length="919" mass="96097">MAFSVDLLGAWYGARSARQMAGFAGAPKGAGEAGAKTDPKTGAKPKVLPPWDPRGSITALETLRRNVLGSGRFFDSALSNFARKDVSRDEKQLFALYEGLRGLQALADAAMQRNVNEFDRNFWQRRFDEGLSQLTGFFQDLDLEGVSVLRGKELSKAESELVVSRGLSQYQTKAFHSGPFDAEVAAFQGDVAFTITVRKNGADTDVAIDLSELGAQPRTLDAVVGLINQKLEDAEMLTRFERVRVGTPNERGVIEGNEWGFNIQGILTERISFSAPAAAPAVWLAGVSGTGDAAAGQLSRISGLDAGGSVDFTRRIEADAEITETTNDRGDTRTSQTANPLKILDTAQARDGGVYVVGHAASSVSGQALKGEQDLVLQRYDTTGKLVWTRTLGAAESASGASLAVDDAGNVVVAGSVKGGLSGTNALGGQDSLVVKFNADGVEQWVQRFGGQADDRALSVTTGADGTIYVAGETRSGFGGMAHQGMVDGYVRAIGSDGTTLYTRSVEAGAGIERVRAVAMAADGGLITASEVDGRAVLVKFAAGDDGTGEPVWRQDLGDLDGGRIAGLAVDEDGAIYLTGAAGAGFAPSDPLNPNAGGRDAMLVKLNDGPEPSVAYTTFLGGEGDTAATAMRVEDGKVYLAGTTTDALPGSEQSGERNSFAAGFDAATGALDWTRQISGRGGMSEATGIMVDRGGDTVLNTLGLPNGAVVYADSRVITERSSVRAGDHFFISVDGGRPRRIEIGPNETMRSLTFKLNAAMLFNGSADVRRSREGDGLRLTPRKGVTIELTPGADGRDALSALGLPSGSITGKGSPRERNKDATSDAPPVFALELPDLMSIRDRASAQAAYEALSEAQAKIQRAWRELTMDPALKEMLKGPANGKRGGTVPSYLTAQIANYQSGLDRLMGGGGGQTLGFF</sequence>
<dbReference type="InterPro" id="IPR011042">
    <property type="entry name" value="6-blade_b-propeller_TolB-like"/>
</dbReference>
<feature type="compositionally biased region" description="Basic and acidic residues" evidence="1">
    <location>
        <begin position="814"/>
        <end position="823"/>
    </location>
</feature>
<protein>
    <submittedName>
        <fullName evidence="2">PQQ-like beta-propeller repeat protein</fullName>
    </submittedName>
</protein>
<gene>
    <name evidence="2" type="ORF">F1654_05975</name>
</gene>
<accession>A0A5M6ZHT0</accession>
<evidence type="ECO:0000256" key="1">
    <source>
        <dbReference type="SAM" id="MobiDB-lite"/>
    </source>
</evidence>
<proteinExistence type="predicted"/>
<evidence type="ECO:0000313" key="3">
    <source>
        <dbReference type="Proteomes" id="UP000325122"/>
    </source>
</evidence>
<dbReference type="InterPro" id="IPR011047">
    <property type="entry name" value="Quinoprotein_ADH-like_sf"/>
</dbReference>
<dbReference type="PANTHER" id="PTHR35580">
    <property type="entry name" value="CELL SURFACE GLYCOPROTEIN (S-LAYER PROTEIN)-LIKE PROTEIN"/>
    <property type="match status" value="1"/>
</dbReference>
<dbReference type="InterPro" id="IPR052918">
    <property type="entry name" value="Motility_Chemotaxis_Reg"/>
</dbReference>
<feature type="region of interest" description="Disordered" evidence="1">
    <location>
        <begin position="802"/>
        <end position="826"/>
    </location>
</feature>
<dbReference type="PANTHER" id="PTHR35580:SF1">
    <property type="entry name" value="PHYTASE-LIKE DOMAIN-CONTAINING PROTEIN"/>
    <property type="match status" value="1"/>
</dbReference>
<name>A0A5M6ZHT0_9PROT</name>
<keyword evidence="3" id="KW-1185">Reference proteome</keyword>
<feature type="region of interest" description="Disordered" evidence="1">
    <location>
        <begin position="26"/>
        <end position="46"/>
    </location>
</feature>
<dbReference type="Gene3D" id="2.120.10.30">
    <property type="entry name" value="TolB, C-terminal domain"/>
    <property type="match status" value="1"/>
</dbReference>
<evidence type="ECO:0000313" key="2">
    <source>
        <dbReference type="EMBL" id="KAA5803354.1"/>
    </source>
</evidence>
<dbReference type="EMBL" id="VWOJ01000002">
    <property type="protein sequence ID" value="KAA5803354.1"/>
    <property type="molecule type" value="Genomic_DNA"/>
</dbReference>
<dbReference type="RefSeq" id="WP_150022622.1">
    <property type="nucleotide sequence ID" value="NZ_VWOJ01000002.1"/>
</dbReference>
<comment type="caution">
    <text evidence="2">The sequence shown here is derived from an EMBL/GenBank/DDBJ whole genome shotgun (WGS) entry which is preliminary data.</text>
</comment>